<feature type="transmembrane region" description="Helical" evidence="6">
    <location>
        <begin position="464"/>
        <end position="488"/>
    </location>
</feature>
<sequence length="641" mass="65655">MAVGLVLTHRASGVLNLAHAAMGMYVAVAFYELRATGELILPILGLPARLPIVRAPTVATALAVCMVLAAVLGGVIYLAIIRPLRHAPPLSALVASLGLLVYLMEIARLRIGSQGATGLAIDGILPDGLVEIGGALVGTDRLWLAGITLGSALLLAGLYRFTRFGRETRALADNERGAVLLGISPIWVGAVNWVLASMVAGLLMVLAAPATRLDVGASSLLVVPALAAALVAHLRSFVGAALAGLGIGMVQSELMNVQVEWAWLPDVGIQQGVPLLVILAVLAFWGDVLPQRGVVLSPRLPRSAGVDVGAWRPMALLAAAGIAVMVLDSEWRLAVAISACVAVIALSVVVVTGLVGQVSFAPYAFAGIAAFTVIRLDYVPFPIAPLVGGIVAVAVGVVVGLLAVRVRGSQLAVATLAGSIAIEELIFRWSWFSGGDLGARMPRPSLFGLDLGIGAVGSAYPRRAFVVTTLVVLALCLLMTLGISRGVVGRRWRAVRDNERAASAAGIDVAGVKLTAFAVSALLAGIGGVLLGYQRQIVTGSSFTLFNSLMVVAVVYLAGIATPAGALLAGALASGGVLTVALARMGDSGAANQLAVSGLLLMVVVVWLPTGVFGSVAHVGRAVRGRSRWPSGPTRSGTFVG</sequence>
<gene>
    <name evidence="7" type="ORF">METZ01_LOCUS74980</name>
</gene>
<keyword evidence="4 6" id="KW-1133">Transmembrane helix</keyword>
<dbReference type="CDD" id="cd06582">
    <property type="entry name" value="TM_PBP1_LivH_like"/>
    <property type="match status" value="1"/>
</dbReference>
<feature type="transmembrane region" description="Helical" evidence="6">
    <location>
        <begin position="142"/>
        <end position="162"/>
    </location>
</feature>
<keyword evidence="5 6" id="KW-0472">Membrane</keyword>
<dbReference type="PANTHER" id="PTHR30482:SF20">
    <property type="entry name" value="HIGH-AFFINITY BRANCHED-CHAIN AMINO ACID TRANSPORT SYSTEM PERMEASE PROTEIN LIVM"/>
    <property type="match status" value="1"/>
</dbReference>
<dbReference type="AlphaFoldDB" id="A0A381U1K7"/>
<keyword evidence="3 6" id="KW-0812">Transmembrane</keyword>
<evidence type="ECO:0000256" key="3">
    <source>
        <dbReference type="ARBA" id="ARBA00022692"/>
    </source>
</evidence>
<dbReference type="EMBL" id="UINC01005567">
    <property type="protein sequence ID" value="SVA22126.1"/>
    <property type="molecule type" value="Genomic_DNA"/>
</dbReference>
<organism evidence="7">
    <name type="scientific">marine metagenome</name>
    <dbReference type="NCBI Taxonomy" id="408172"/>
    <lineage>
        <taxon>unclassified sequences</taxon>
        <taxon>metagenomes</taxon>
        <taxon>ecological metagenomes</taxon>
    </lineage>
</organism>
<feature type="transmembrane region" description="Helical" evidence="6">
    <location>
        <begin position="565"/>
        <end position="583"/>
    </location>
</feature>
<dbReference type="PANTHER" id="PTHR30482">
    <property type="entry name" value="HIGH-AFFINITY BRANCHED-CHAIN AMINO ACID TRANSPORT SYSTEM PERMEASE"/>
    <property type="match status" value="1"/>
</dbReference>
<feature type="transmembrane region" description="Helical" evidence="6">
    <location>
        <begin position="86"/>
        <end position="104"/>
    </location>
</feature>
<feature type="transmembrane region" description="Helical" evidence="6">
    <location>
        <begin position="411"/>
        <end position="431"/>
    </location>
</feature>
<dbReference type="GO" id="GO:0005886">
    <property type="term" value="C:plasma membrane"/>
    <property type="evidence" value="ECO:0007669"/>
    <property type="project" value="UniProtKB-SubCell"/>
</dbReference>
<feature type="transmembrane region" description="Helical" evidence="6">
    <location>
        <begin position="310"/>
        <end position="327"/>
    </location>
</feature>
<evidence type="ECO:0000256" key="1">
    <source>
        <dbReference type="ARBA" id="ARBA00004651"/>
    </source>
</evidence>
<feature type="transmembrane region" description="Helical" evidence="6">
    <location>
        <begin position="595"/>
        <end position="619"/>
    </location>
</feature>
<dbReference type="InterPro" id="IPR043428">
    <property type="entry name" value="LivM-like"/>
</dbReference>
<dbReference type="CDD" id="cd06581">
    <property type="entry name" value="TM_PBP1_LivM_like"/>
    <property type="match status" value="1"/>
</dbReference>
<protein>
    <submittedName>
        <fullName evidence="7">Uncharacterized protein</fullName>
    </submittedName>
</protein>
<feature type="transmembrane region" description="Helical" evidence="6">
    <location>
        <begin position="382"/>
        <end position="404"/>
    </location>
</feature>
<feature type="transmembrane region" description="Helical" evidence="6">
    <location>
        <begin position="537"/>
        <end position="558"/>
    </location>
</feature>
<reference evidence="7" key="1">
    <citation type="submission" date="2018-05" db="EMBL/GenBank/DDBJ databases">
        <authorList>
            <person name="Lanie J.A."/>
            <person name="Ng W.-L."/>
            <person name="Kazmierczak K.M."/>
            <person name="Andrzejewski T.M."/>
            <person name="Davidsen T.M."/>
            <person name="Wayne K.J."/>
            <person name="Tettelin H."/>
            <person name="Glass J.I."/>
            <person name="Rusch D."/>
            <person name="Podicherti R."/>
            <person name="Tsui H.-C.T."/>
            <person name="Winkler M.E."/>
        </authorList>
    </citation>
    <scope>NUCLEOTIDE SEQUENCE</scope>
</reference>
<dbReference type="Pfam" id="PF02653">
    <property type="entry name" value="BPD_transp_2"/>
    <property type="match status" value="2"/>
</dbReference>
<feature type="transmembrane region" description="Helical" evidence="6">
    <location>
        <begin position="267"/>
        <end position="289"/>
    </location>
</feature>
<keyword evidence="2" id="KW-1003">Cell membrane</keyword>
<comment type="subcellular location">
    <subcellularLocation>
        <location evidence="1">Cell membrane</location>
        <topology evidence="1">Multi-pass membrane protein</topology>
    </subcellularLocation>
</comment>
<accession>A0A381U1K7</accession>
<feature type="transmembrane region" description="Helical" evidence="6">
    <location>
        <begin position="333"/>
        <end position="355"/>
    </location>
</feature>
<feature type="transmembrane region" description="Helical" evidence="6">
    <location>
        <begin position="509"/>
        <end position="531"/>
    </location>
</feature>
<dbReference type="InterPro" id="IPR001851">
    <property type="entry name" value="ABC_transp_permease"/>
</dbReference>
<dbReference type="GO" id="GO:0015658">
    <property type="term" value="F:branched-chain amino acid transmembrane transporter activity"/>
    <property type="evidence" value="ECO:0007669"/>
    <property type="project" value="InterPro"/>
</dbReference>
<feature type="transmembrane region" description="Helical" evidence="6">
    <location>
        <begin position="12"/>
        <end position="31"/>
    </location>
</feature>
<evidence type="ECO:0000256" key="5">
    <source>
        <dbReference type="ARBA" id="ARBA00023136"/>
    </source>
</evidence>
<feature type="transmembrane region" description="Helical" evidence="6">
    <location>
        <begin position="182"/>
        <end position="208"/>
    </location>
</feature>
<evidence type="ECO:0000256" key="6">
    <source>
        <dbReference type="SAM" id="Phobius"/>
    </source>
</evidence>
<proteinExistence type="predicted"/>
<evidence type="ECO:0000256" key="4">
    <source>
        <dbReference type="ARBA" id="ARBA00022989"/>
    </source>
</evidence>
<name>A0A381U1K7_9ZZZZ</name>
<feature type="transmembrane region" description="Helical" evidence="6">
    <location>
        <begin position="220"/>
        <end position="247"/>
    </location>
</feature>
<evidence type="ECO:0000313" key="7">
    <source>
        <dbReference type="EMBL" id="SVA22126.1"/>
    </source>
</evidence>
<evidence type="ECO:0000256" key="2">
    <source>
        <dbReference type="ARBA" id="ARBA00022475"/>
    </source>
</evidence>
<feature type="transmembrane region" description="Helical" evidence="6">
    <location>
        <begin position="52"/>
        <end position="80"/>
    </location>
</feature>